<evidence type="ECO:0000256" key="2">
    <source>
        <dbReference type="PROSITE-ProRule" id="PRU00335"/>
    </source>
</evidence>
<dbReference type="PANTHER" id="PTHR43479">
    <property type="entry name" value="ACREF/ENVCD OPERON REPRESSOR-RELATED"/>
    <property type="match status" value="1"/>
</dbReference>
<gene>
    <name evidence="4" type="ORF">OMP38_18840</name>
</gene>
<dbReference type="InterPro" id="IPR001647">
    <property type="entry name" value="HTH_TetR"/>
</dbReference>
<evidence type="ECO:0000313" key="5">
    <source>
        <dbReference type="Proteomes" id="UP001153387"/>
    </source>
</evidence>
<name>A0A9X4KI77_9BACL</name>
<proteinExistence type="predicted"/>
<organism evidence="4 5">
    <name type="scientific">Cohnella ginsengisoli</name>
    <dbReference type="NCBI Taxonomy" id="425004"/>
    <lineage>
        <taxon>Bacteria</taxon>
        <taxon>Bacillati</taxon>
        <taxon>Bacillota</taxon>
        <taxon>Bacilli</taxon>
        <taxon>Bacillales</taxon>
        <taxon>Paenibacillaceae</taxon>
        <taxon>Cohnella</taxon>
    </lineage>
</organism>
<accession>A0A9X4KI77</accession>
<dbReference type="GO" id="GO:0003677">
    <property type="term" value="F:DNA binding"/>
    <property type="evidence" value="ECO:0007669"/>
    <property type="project" value="UniProtKB-UniRule"/>
</dbReference>
<feature type="DNA-binding region" description="H-T-H motif" evidence="2">
    <location>
        <begin position="35"/>
        <end position="54"/>
    </location>
</feature>
<keyword evidence="5" id="KW-1185">Reference proteome</keyword>
<dbReference type="SUPFAM" id="SSF46689">
    <property type="entry name" value="Homeodomain-like"/>
    <property type="match status" value="1"/>
</dbReference>
<dbReference type="Gene3D" id="1.10.357.10">
    <property type="entry name" value="Tetracycline Repressor, domain 2"/>
    <property type="match status" value="1"/>
</dbReference>
<dbReference type="InterPro" id="IPR009057">
    <property type="entry name" value="Homeodomain-like_sf"/>
</dbReference>
<dbReference type="EMBL" id="JAPDHZ010000003">
    <property type="protein sequence ID" value="MDG0792704.1"/>
    <property type="molecule type" value="Genomic_DNA"/>
</dbReference>
<dbReference type="PANTHER" id="PTHR43479:SF7">
    <property type="entry name" value="TETR-FAMILY TRANSCRIPTIONAL REGULATOR"/>
    <property type="match status" value="1"/>
</dbReference>
<evidence type="ECO:0000259" key="3">
    <source>
        <dbReference type="PROSITE" id="PS50977"/>
    </source>
</evidence>
<dbReference type="PRINTS" id="PR00455">
    <property type="entry name" value="HTHTETR"/>
</dbReference>
<dbReference type="Pfam" id="PF14278">
    <property type="entry name" value="TetR_C_8"/>
    <property type="match status" value="1"/>
</dbReference>
<dbReference type="InterPro" id="IPR039532">
    <property type="entry name" value="TetR_C_Firmicutes"/>
</dbReference>
<dbReference type="InterPro" id="IPR050624">
    <property type="entry name" value="HTH-type_Tx_Regulator"/>
</dbReference>
<dbReference type="PROSITE" id="PS50977">
    <property type="entry name" value="HTH_TETR_2"/>
    <property type="match status" value="1"/>
</dbReference>
<comment type="caution">
    <text evidence="4">The sequence shown here is derived from an EMBL/GenBank/DDBJ whole genome shotgun (WGS) entry which is preliminary data.</text>
</comment>
<feature type="domain" description="HTH tetR-type" evidence="3">
    <location>
        <begin position="12"/>
        <end position="72"/>
    </location>
</feature>
<protein>
    <submittedName>
        <fullName evidence="4">TetR/AcrR family transcriptional regulator C-terminal domain-containing protein</fullName>
    </submittedName>
</protein>
<dbReference type="Pfam" id="PF00440">
    <property type="entry name" value="TetR_N"/>
    <property type="match status" value="1"/>
</dbReference>
<dbReference type="RefSeq" id="WP_277566475.1">
    <property type="nucleotide sequence ID" value="NZ_JAPDHZ010000003.1"/>
</dbReference>
<keyword evidence="1 2" id="KW-0238">DNA-binding</keyword>
<dbReference type="Proteomes" id="UP001153387">
    <property type="component" value="Unassembled WGS sequence"/>
</dbReference>
<evidence type="ECO:0000313" key="4">
    <source>
        <dbReference type="EMBL" id="MDG0792704.1"/>
    </source>
</evidence>
<dbReference type="AlphaFoldDB" id="A0A9X4KI77"/>
<reference evidence="4 5" key="1">
    <citation type="submission" date="2022-10" db="EMBL/GenBank/DDBJ databases">
        <title>Comparative genomic analysis of Cohnella hashimotonis sp. nov., isolated from the International Space Station.</title>
        <authorList>
            <person name="Simpson A."/>
            <person name="Venkateswaran K."/>
        </authorList>
    </citation>
    <scope>NUCLEOTIDE SEQUENCE [LARGE SCALE GENOMIC DNA]</scope>
    <source>
        <strain evidence="4 5">DSM 18997</strain>
    </source>
</reference>
<evidence type="ECO:0000256" key="1">
    <source>
        <dbReference type="ARBA" id="ARBA00023125"/>
    </source>
</evidence>
<sequence>MEKPAKADRRILRTRDAITKAFLALVSEKDLDHITINDIADRANVNRGTLYLHYADKYDLLDQCIKDHLDKMLAACAAEAINPIDDLKPMFSYFEANFAFFYAMLSNQKTSVFRDRLLQSIAAGTKAKIGAQAVRQNIDLELVARFLASAFVGTAEWWILNRMPLPAELAAKQVGELFEKYVL</sequence>